<proteinExistence type="predicted"/>
<dbReference type="AlphaFoldDB" id="A0A0R0M512"/>
<evidence type="ECO:0000313" key="4">
    <source>
        <dbReference type="Proteomes" id="UP000051530"/>
    </source>
</evidence>
<sequence length="194" mass="22491">MIANSIGKDKKSSGKKTEKNQKHNKTGYLMGEYTFYPRYDSITSEMQEYEKIRNDVYHKIRTKLSDLDKEINEIYEKGGTDAQLEEIRKRRRRSGDKIFIRKVSAAEAEEDFNEIRGVKNTLFVTVSNGILKIDSLEVKRRDNVKVDMHGENFKGTVISVTPKSISIKTKNGKKYNILIRSIKQENVKIIKPQK</sequence>
<dbReference type="EMBL" id="LGUB01000064">
    <property type="protein sequence ID" value="KRH94511.1"/>
    <property type="molecule type" value="Genomic_DNA"/>
</dbReference>
<keyword evidence="4" id="KW-1185">Reference proteome</keyword>
<organism evidence="3 4">
    <name type="scientific">Pseudoloma neurophilia</name>
    <dbReference type="NCBI Taxonomy" id="146866"/>
    <lineage>
        <taxon>Eukaryota</taxon>
        <taxon>Fungi</taxon>
        <taxon>Fungi incertae sedis</taxon>
        <taxon>Microsporidia</taxon>
        <taxon>Pseudoloma</taxon>
    </lineage>
</organism>
<dbReference type="VEuPathDB" id="MicrosporidiaDB:M153_2350007230"/>
<name>A0A0R0M512_9MICR</name>
<dbReference type="EMBL" id="LGUB01000064">
    <property type="protein sequence ID" value="KRH94509.1"/>
    <property type="molecule type" value="Genomic_DNA"/>
</dbReference>
<feature type="compositionally biased region" description="Basic and acidic residues" evidence="1">
    <location>
        <begin position="7"/>
        <end position="21"/>
    </location>
</feature>
<accession>A0A0R0M512</accession>
<comment type="caution">
    <text evidence="3">The sequence shown here is derived from an EMBL/GenBank/DDBJ whole genome shotgun (WGS) entry which is preliminary data.</text>
</comment>
<evidence type="ECO:0000256" key="1">
    <source>
        <dbReference type="SAM" id="MobiDB-lite"/>
    </source>
</evidence>
<protein>
    <submittedName>
        <fullName evidence="3">Uncharacterized protein</fullName>
    </submittedName>
</protein>
<evidence type="ECO:0000313" key="3">
    <source>
        <dbReference type="EMBL" id="KRH94511.1"/>
    </source>
</evidence>
<feature type="region of interest" description="Disordered" evidence="1">
    <location>
        <begin position="1"/>
        <end position="24"/>
    </location>
</feature>
<gene>
    <name evidence="2" type="ORF">M153_2350004518</name>
    <name evidence="3" type="ORF">M153_2350007230</name>
</gene>
<dbReference type="Proteomes" id="UP000051530">
    <property type="component" value="Unassembled WGS sequence"/>
</dbReference>
<evidence type="ECO:0000313" key="2">
    <source>
        <dbReference type="EMBL" id="KRH94509.1"/>
    </source>
</evidence>
<dbReference type="OrthoDB" id="2194038at2759"/>
<reference evidence="3 4" key="1">
    <citation type="submission" date="2015-07" db="EMBL/GenBank/DDBJ databases">
        <title>The genome of Pseudoloma neurophilia, a relevant intracellular parasite of the zebrafish.</title>
        <authorList>
            <person name="Ndikumana S."/>
            <person name="Pelin A."/>
            <person name="Sanders J."/>
            <person name="Corradi N."/>
        </authorList>
    </citation>
    <scope>NUCLEOTIDE SEQUENCE [LARGE SCALE GENOMIC DNA]</scope>
    <source>
        <strain evidence="3 4">MK1</strain>
    </source>
</reference>
<dbReference type="VEuPathDB" id="MicrosporidiaDB:M153_2350004518"/>